<sequence>MGSAGFESATKPHAVCIPYPAQSHIGAMLKLAKLLHHKGFHISFVNTEFNHRRLVRARGPEFTNGTLSDFQFLTIPDGLPPSDEDAIQDLPMLINSTRNNMAGPFGDLVLSLGSNPSLPPVTCIVSDGFMTFATSPVASKYGIPLIHLFTIPGCALMAVKHLRALGEKGLAPLTGHSYEHLRVFSDYTTHFLPFDDFARICMHADEFQLTSGHGNTPIDWIPGMKNMRLRDMPHFFRVSSSDDTLINFTIDSGHKTDDATMTIVHTFEALEPDVLQALSSMIPRVYAIGPLHLMIDQIAREKVFASRHIECNLLEEHNECLRWLDSKEPKSVIYVNFGSIAFMSHQQLVEFAIGLANSNQCFLWVFRPDSVNGDTTTLPKEFVEKTRERGFLSGWCPQERVLCHPSIGGFLTHCGWNSTIESLSAGVPMLCWPCFADQLTNCKYICDDWGVGLEMDANVKRDEVERLVRELMEGQVGKKMRRKAMEWKERAEAASSEKGSSFMNLDKLLDEDPLTMMSVASSKNALNLKITTSLTVEENIRYNSFAT</sequence>
<dbReference type="FunFam" id="3.40.50.2000:FF:000027">
    <property type="entry name" value="Glycosyltransferase"/>
    <property type="match status" value="1"/>
</dbReference>
<organism evidence="7">
    <name type="scientific">Eucalyptus grandis</name>
    <name type="common">Flooded gum</name>
    <dbReference type="NCBI Taxonomy" id="71139"/>
    <lineage>
        <taxon>Eukaryota</taxon>
        <taxon>Viridiplantae</taxon>
        <taxon>Streptophyta</taxon>
        <taxon>Embryophyta</taxon>
        <taxon>Tracheophyta</taxon>
        <taxon>Spermatophyta</taxon>
        <taxon>Magnoliopsida</taxon>
        <taxon>eudicotyledons</taxon>
        <taxon>Gunneridae</taxon>
        <taxon>Pentapetalae</taxon>
        <taxon>rosids</taxon>
        <taxon>malvids</taxon>
        <taxon>Myrtales</taxon>
        <taxon>Myrtaceae</taxon>
        <taxon>Myrtoideae</taxon>
        <taxon>Eucalypteae</taxon>
        <taxon>Eucalyptus</taxon>
    </lineage>
</organism>
<evidence type="ECO:0000256" key="3">
    <source>
        <dbReference type="ARBA" id="ARBA00022679"/>
    </source>
</evidence>
<dbReference type="Pfam" id="PF00201">
    <property type="entry name" value="UDPGT"/>
    <property type="match status" value="1"/>
</dbReference>
<dbReference type="Gramene" id="KCW70355">
    <property type="protein sequence ID" value="KCW70355"/>
    <property type="gene ID" value="EUGRSUZ_F03601"/>
</dbReference>
<proteinExistence type="inferred from homology"/>
<gene>
    <name evidence="7" type="ORF">EUGRSUZ_F03601</name>
</gene>
<dbReference type="GO" id="GO:0080044">
    <property type="term" value="F:quercetin 7-O-glucosyltransferase activity"/>
    <property type="evidence" value="ECO:0000318"/>
    <property type="project" value="GO_Central"/>
</dbReference>
<keyword evidence="3 4" id="KW-0808">Transferase</keyword>
<evidence type="ECO:0000256" key="1">
    <source>
        <dbReference type="ARBA" id="ARBA00009995"/>
    </source>
</evidence>
<dbReference type="InterPro" id="IPR002213">
    <property type="entry name" value="UDP_glucos_trans"/>
</dbReference>
<dbReference type="GO" id="GO:0005737">
    <property type="term" value="C:cytoplasm"/>
    <property type="evidence" value="ECO:0000318"/>
    <property type="project" value="GO_Central"/>
</dbReference>
<dbReference type="GO" id="GO:0080043">
    <property type="term" value="F:quercetin 3-O-glucosyltransferase activity"/>
    <property type="evidence" value="ECO:0000318"/>
    <property type="project" value="GO_Central"/>
</dbReference>
<evidence type="ECO:0000256" key="4">
    <source>
        <dbReference type="RuleBase" id="RU003718"/>
    </source>
</evidence>
<dbReference type="PANTHER" id="PTHR11926:SF1516">
    <property type="entry name" value="GLYCOSYLTRANSFERASE"/>
    <property type="match status" value="1"/>
</dbReference>
<reference evidence="7" key="1">
    <citation type="submission" date="2013-07" db="EMBL/GenBank/DDBJ databases">
        <title>The genome of Eucalyptus grandis.</title>
        <authorList>
            <person name="Schmutz J."/>
            <person name="Hayes R."/>
            <person name="Myburg A."/>
            <person name="Tuskan G."/>
            <person name="Grattapaglia D."/>
            <person name="Rokhsar D.S."/>
        </authorList>
    </citation>
    <scope>NUCLEOTIDE SEQUENCE</scope>
    <source>
        <tissue evidence="7">Leaf extractions</tissue>
    </source>
</reference>
<dbReference type="InterPro" id="IPR035595">
    <property type="entry name" value="UDP_glycos_trans_CS"/>
</dbReference>
<dbReference type="SUPFAM" id="SSF53756">
    <property type="entry name" value="UDP-Glycosyltransferase/glycogen phosphorylase"/>
    <property type="match status" value="1"/>
</dbReference>
<dbReference type="eggNOG" id="KOG1192">
    <property type="taxonomic scope" value="Eukaryota"/>
</dbReference>
<evidence type="ECO:0000256" key="2">
    <source>
        <dbReference type="ARBA" id="ARBA00022676"/>
    </source>
</evidence>
<dbReference type="OMA" id="RICMHAD"/>
<protein>
    <recommendedName>
        <fullName evidence="5">Glycosyltransferase</fullName>
        <ecNumber evidence="5">2.4.1.-</ecNumber>
    </recommendedName>
</protein>
<accession>A0A059BXI3</accession>
<keyword evidence="2 4" id="KW-0328">Glycosyltransferase</keyword>
<dbReference type="Gene3D" id="3.40.50.2000">
    <property type="entry name" value="Glycogen Phosphorylase B"/>
    <property type="match status" value="2"/>
</dbReference>
<evidence type="ECO:0000256" key="5">
    <source>
        <dbReference type="RuleBase" id="RU362057"/>
    </source>
</evidence>
<dbReference type="EC" id="2.4.1.-" evidence="5"/>
<dbReference type="InterPro" id="IPR058980">
    <property type="entry name" value="Glyco_transf_N"/>
</dbReference>
<name>A0A059BXI3_EUCGR</name>
<dbReference type="PROSITE" id="PS00375">
    <property type="entry name" value="UDPGT"/>
    <property type="match status" value="1"/>
</dbReference>
<dbReference type="InParanoid" id="A0A059BXI3"/>
<dbReference type="EMBL" id="KK198758">
    <property type="protein sequence ID" value="KCW70355.1"/>
    <property type="molecule type" value="Genomic_DNA"/>
</dbReference>
<feature type="domain" description="Glycosyltransferase N-terminal" evidence="6">
    <location>
        <begin position="15"/>
        <end position="135"/>
    </location>
</feature>
<dbReference type="PANTHER" id="PTHR11926">
    <property type="entry name" value="GLUCOSYL/GLUCURONOSYL TRANSFERASES"/>
    <property type="match status" value="1"/>
</dbReference>
<dbReference type="CDD" id="cd03784">
    <property type="entry name" value="GT1_Gtf-like"/>
    <property type="match status" value="1"/>
</dbReference>
<comment type="similarity">
    <text evidence="1 4">Belongs to the UDP-glycosyltransferase family.</text>
</comment>
<evidence type="ECO:0000313" key="7">
    <source>
        <dbReference type="EMBL" id="KCW70355.1"/>
    </source>
</evidence>
<dbReference type="Pfam" id="PF26168">
    <property type="entry name" value="Glyco_transf_N"/>
    <property type="match status" value="1"/>
</dbReference>
<dbReference type="AlphaFoldDB" id="A0A059BXI3"/>
<evidence type="ECO:0000259" key="6">
    <source>
        <dbReference type="Pfam" id="PF26168"/>
    </source>
</evidence>